<accession>A0AAJ7C798</accession>
<dbReference type="GeneID" id="107271795"/>
<dbReference type="KEGG" id="ccin:107271795"/>
<organism evidence="1 2">
    <name type="scientific">Cephus cinctus</name>
    <name type="common">Wheat stem sawfly</name>
    <dbReference type="NCBI Taxonomy" id="211228"/>
    <lineage>
        <taxon>Eukaryota</taxon>
        <taxon>Metazoa</taxon>
        <taxon>Ecdysozoa</taxon>
        <taxon>Arthropoda</taxon>
        <taxon>Hexapoda</taxon>
        <taxon>Insecta</taxon>
        <taxon>Pterygota</taxon>
        <taxon>Neoptera</taxon>
        <taxon>Endopterygota</taxon>
        <taxon>Hymenoptera</taxon>
        <taxon>Cephoidea</taxon>
        <taxon>Cephidae</taxon>
        <taxon>Cephus</taxon>
    </lineage>
</organism>
<proteinExistence type="predicted"/>
<dbReference type="Proteomes" id="UP000694920">
    <property type="component" value="Unplaced"/>
</dbReference>
<evidence type="ECO:0000313" key="2">
    <source>
        <dbReference type="RefSeq" id="XP_015603701.1"/>
    </source>
</evidence>
<sequence length="542" mass="63092">MNLGYRIIRCIQKIRPVLQKNSFATTGTVSDTKTLHYYFLDLFKRNDFIPMYLKKQKLNVDMKNSMQFAQRILATNDISSLLRAIESAKDEKQIILHRIDIECCDIIQKLSYTEILQLLNALARKFPHRVTLTQFYKKSIEILMSAAMKQTLSHLQTIELLFYLSMNKKNSSSEVQYITSGLPNMINMSLIDKSIIAYAAFKTYVKLNATQIRVLEKTLEENASFFVNDPALLVTLCKAIRHAGVTKELSLNNLSGTILQHQEKFRMKCAAHVLALYAEAYTSFQPVLQRMFKDSMEELSENIMHRSKDSIRIKDLDRLLWAGSRLNYQLEKKEFSQIQIFIQNNFSKYLKNVNLLVNTLLCLKIMEHDCKKIIEKCLEQNIFPSIYKGLLWKPMARLQLLITSIQIENPEIDIPIELTKEFKVGFKVGENIKMIFKVIRTLKELTCLDQIRIECPVLGLYIPGISVEHQHLGKIHIDILDEITCLRNTRIPHGLMHFKLRLLKKLGYYSILIDNDRLNNNESIYEIIEQYLTDSLGRYDND</sequence>
<keyword evidence="1" id="KW-1185">Reference proteome</keyword>
<dbReference type="RefSeq" id="XP_015603701.1">
    <property type="nucleotide sequence ID" value="XM_015748215.1"/>
</dbReference>
<reference evidence="2" key="1">
    <citation type="submission" date="2025-08" db="UniProtKB">
        <authorList>
            <consortium name="RefSeq"/>
        </authorList>
    </citation>
    <scope>IDENTIFICATION</scope>
</reference>
<dbReference type="AlphaFoldDB" id="A0AAJ7C798"/>
<gene>
    <name evidence="2" type="primary">LOC107271795</name>
</gene>
<protein>
    <submittedName>
        <fullName evidence="2">Uncharacterized protein LOC107271795</fullName>
    </submittedName>
</protein>
<evidence type="ECO:0000313" key="1">
    <source>
        <dbReference type="Proteomes" id="UP000694920"/>
    </source>
</evidence>
<name>A0AAJ7C798_CEPCN</name>